<organism evidence="1 2">
    <name type="scientific">Dreissena polymorpha</name>
    <name type="common">Zebra mussel</name>
    <name type="synonym">Mytilus polymorpha</name>
    <dbReference type="NCBI Taxonomy" id="45954"/>
    <lineage>
        <taxon>Eukaryota</taxon>
        <taxon>Metazoa</taxon>
        <taxon>Spiralia</taxon>
        <taxon>Lophotrochozoa</taxon>
        <taxon>Mollusca</taxon>
        <taxon>Bivalvia</taxon>
        <taxon>Autobranchia</taxon>
        <taxon>Heteroconchia</taxon>
        <taxon>Euheterodonta</taxon>
        <taxon>Imparidentia</taxon>
        <taxon>Neoheterodontei</taxon>
        <taxon>Myida</taxon>
        <taxon>Dreissenoidea</taxon>
        <taxon>Dreissenidae</taxon>
        <taxon>Dreissena</taxon>
    </lineage>
</organism>
<name>A0A9D4MQN4_DREPO</name>
<comment type="caution">
    <text evidence="1">The sequence shown here is derived from an EMBL/GenBank/DDBJ whole genome shotgun (WGS) entry which is preliminary data.</text>
</comment>
<accession>A0A9D4MQN4</accession>
<dbReference type="Proteomes" id="UP000828390">
    <property type="component" value="Unassembled WGS sequence"/>
</dbReference>
<reference evidence="1" key="1">
    <citation type="journal article" date="2019" name="bioRxiv">
        <title>The Genome of the Zebra Mussel, Dreissena polymorpha: A Resource for Invasive Species Research.</title>
        <authorList>
            <person name="McCartney M.A."/>
            <person name="Auch B."/>
            <person name="Kono T."/>
            <person name="Mallez S."/>
            <person name="Zhang Y."/>
            <person name="Obille A."/>
            <person name="Becker A."/>
            <person name="Abrahante J.E."/>
            <person name="Garbe J."/>
            <person name="Badalamenti J.P."/>
            <person name="Herman A."/>
            <person name="Mangelson H."/>
            <person name="Liachko I."/>
            <person name="Sullivan S."/>
            <person name="Sone E.D."/>
            <person name="Koren S."/>
            <person name="Silverstein K.A.T."/>
            <person name="Beckman K.B."/>
            <person name="Gohl D.M."/>
        </authorList>
    </citation>
    <scope>NUCLEOTIDE SEQUENCE</scope>
    <source>
        <strain evidence="1">Duluth1</strain>
        <tissue evidence="1">Whole animal</tissue>
    </source>
</reference>
<proteinExistence type="predicted"/>
<keyword evidence="2" id="KW-1185">Reference proteome</keyword>
<evidence type="ECO:0000313" key="2">
    <source>
        <dbReference type="Proteomes" id="UP000828390"/>
    </source>
</evidence>
<reference evidence="1" key="2">
    <citation type="submission" date="2020-11" db="EMBL/GenBank/DDBJ databases">
        <authorList>
            <person name="McCartney M.A."/>
            <person name="Auch B."/>
            <person name="Kono T."/>
            <person name="Mallez S."/>
            <person name="Becker A."/>
            <person name="Gohl D.M."/>
            <person name="Silverstein K.A.T."/>
            <person name="Koren S."/>
            <person name="Bechman K.B."/>
            <person name="Herman A."/>
            <person name="Abrahante J.E."/>
            <person name="Garbe J."/>
        </authorList>
    </citation>
    <scope>NUCLEOTIDE SEQUENCE</scope>
    <source>
        <strain evidence="1">Duluth1</strain>
        <tissue evidence="1">Whole animal</tissue>
    </source>
</reference>
<dbReference type="AlphaFoldDB" id="A0A9D4MQN4"/>
<dbReference type="EMBL" id="JAIWYP010000001">
    <property type="protein sequence ID" value="KAH3880029.1"/>
    <property type="molecule type" value="Genomic_DNA"/>
</dbReference>
<gene>
    <name evidence="1" type="ORF">DPMN_003941</name>
</gene>
<sequence>MRTGTCCNAYGDHTALTASGEYAFTKFTLENYAEVVLEKGANSLKHIRFVELELQYGSLLKGKSLDMEANSLILHPGSTLSLEGGGYVAQSGPGAGLMVIK</sequence>
<evidence type="ECO:0000313" key="1">
    <source>
        <dbReference type="EMBL" id="KAH3880029.1"/>
    </source>
</evidence>
<protein>
    <submittedName>
        <fullName evidence="1">Uncharacterized protein</fullName>
    </submittedName>
</protein>